<protein>
    <submittedName>
        <fullName evidence="2">Putative nucleic acid-binding protein</fullName>
    </submittedName>
</protein>
<name>A0A8J8K8N7_9FLAO</name>
<evidence type="ECO:0000313" key="2">
    <source>
        <dbReference type="EMBL" id="NRS92821.1"/>
    </source>
</evidence>
<reference evidence="2" key="1">
    <citation type="submission" date="2020-05" db="EMBL/GenBank/DDBJ databases">
        <title>Genomic Encyclopedia of Type Strains, Phase IV (KMG-V): Genome sequencing to study the core and pangenomes of soil and plant-associated prokaryotes.</title>
        <authorList>
            <person name="Whitman W."/>
        </authorList>
    </citation>
    <scope>NUCLEOTIDE SEQUENCE</scope>
    <source>
        <strain evidence="2">16F</strain>
    </source>
</reference>
<dbReference type="RefSeq" id="WP_173779407.1">
    <property type="nucleotide sequence ID" value="NZ_JABSNO010000012.1"/>
</dbReference>
<dbReference type="EMBL" id="JABSNO010000012">
    <property type="protein sequence ID" value="NRS92821.1"/>
    <property type="molecule type" value="Genomic_DNA"/>
</dbReference>
<dbReference type="InterPro" id="IPR029060">
    <property type="entry name" value="PIN-like_dom_sf"/>
</dbReference>
<feature type="domain" description="PIN" evidence="1">
    <location>
        <begin position="6"/>
        <end position="117"/>
    </location>
</feature>
<evidence type="ECO:0000313" key="3">
    <source>
        <dbReference type="Proteomes" id="UP000610746"/>
    </source>
</evidence>
<keyword evidence="3" id="KW-1185">Reference proteome</keyword>
<dbReference type="SUPFAM" id="SSF88723">
    <property type="entry name" value="PIN domain-like"/>
    <property type="match status" value="1"/>
</dbReference>
<comment type="caution">
    <text evidence="2">The sequence shown here is derived from an EMBL/GenBank/DDBJ whole genome shotgun (WGS) entry which is preliminary data.</text>
</comment>
<dbReference type="InterPro" id="IPR002716">
    <property type="entry name" value="PIN_dom"/>
</dbReference>
<organism evidence="2 3">
    <name type="scientific">Frigoriflavimonas asaccharolytica</name>
    <dbReference type="NCBI Taxonomy" id="2735899"/>
    <lineage>
        <taxon>Bacteria</taxon>
        <taxon>Pseudomonadati</taxon>
        <taxon>Bacteroidota</taxon>
        <taxon>Flavobacteriia</taxon>
        <taxon>Flavobacteriales</taxon>
        <taxon>Weeksellaceae</taxon>
        <taxon>Frigoriflavimonas</taxon>
    </lineage>
</organism>
<proteinExistence type="predicted"/>
<sequence>MKSFYIDTNIVIDFISLRVPFGIAAKSIFELAETKNIKLYVSTLSIATSHYVLKKIYSEEEVRTAISSILDLVEVIPLTEDVLRKSLNSSHKDFEDALQIFCAHKIENLSAIITRDLKDFSTAEVQVLAPDEALYYIQNKLEN</sequence>
<dbReference type="Proteomes" id="UP000610746">
    <property type="component" value="Unassembled WGS sequence"/>
</dbReference>
<accession>A0A8J8K8N7</accession>
<dbReference type="AlphaFoldDB" id="A0A8J8K8N7"/>
<dbReference type="Gene3D" id="3.40.50.1010">
    <property type="entry name" value="5'-nuclease"/>
    <property type="match status" value="1"/>
</dbReference>
<dbReference type="Pfam" id="PF13470">
    <property type="entry name" value="PIN_3"/>
    <property type="match status" value="1"/>
</dbReference>
<evidence type="ECO:0000259" key="1">
    <source>
        <dbReference type="Pfam" id="PF13470"/>
    </source>
</evidence>
<gene>
    <name evidence="2" type="ORF">HNQ03_001901</name>
</gene>